<evidence type="ECO:0000256" key="5">
    <source>
        <dbReference type="ARBA" id="ARBA00023043"/>
    </source>
</evidence>
<keyword evidence="4 8" id="KW-1133">Transmembrane helix</keyword>
<dbReference type="Proteomes" id="UP000410492">
    <property type="component" value="Unassembled WGS sequence"/>
</dbReference>
<feature type="repeat" description="ANK" evidence="7">
    <location>
        <begin position="207"/>
        <end position="240"/>
    </location>
</feature>
<dbReference type="InterPro" id="IPR036770">
    <property type="entry name" value="Ankyrin_rpt-contain_sf"/>
</dbReference>
<evidence type="ECO:0000256" key="6">
    <source>
        <dbReference type="ARBA" id="ARBA00023136"/>
    </source>
</evidence>
<comment type="catalytic activity">
    <reaction evidence="8">
        <text>L-cysteinyl-[protein] + hexadecanoyl-CoA = S-hexadecanoyl-L-cysteinyl-[protein] + CoA</text>
        <dbReference type="Rhea" id="RHEA:36683"/>
        <dbReference type="Rhea" id="RHEA-COMP:10131"/>
        <dbReference type="Rhea" id="RHEA-COMP:11032"/>
        <dbReference type="ChEBI" id="CHEBI:29950"/>
        <dbReference type="ChEBI" id="CHEBI:57287"/>
        <dbReference type="ChEBI" id="CHEBI:57379"/>
        <dbReference type="ChEBI" id="CHEBI:74151"/>
        <dbReference type="EC" id="2.3.1.225"/>
    </reaction>
</comment>
<keyword evidence="11" id="KW-1185">Reference proteome</keyword>
<evidence type="ECO:0000259" key="9">
    <source>
        <dbReference type="Pfam" id="PF01529"/>
    </source>
</evidence>
<feature type="repeat" description="ANK" evidence="7">
    <location>
        <begin position="73"/>
        <end position="105"/>
    </location>
</feature>
<evidence type="ECO:0000256" key="7">
    <source>
        <dbReference type="PROSITE-ProRule" id="PRU00023"/>
    </source>
</evidence>
<feature type="transmembrane region" description="Helical" evidence="8">
    <location>
        <begin position="291"/>
        <end position="309"/>
    </location>
</feature>
<keyword evidence="5 7" id="KW-0040">ANK repeat</keyword>
<organism evidence="10 11">
    <name type="scientific">Callosobruchus maculatus</name>
    <name type="common">Southern cowpea weevil</name>
    <name type="synonym">Pulse bruchid</name>
    <dbReference type="NCBI Taxonomy" id="64391"/>
    <lineage>
        <taxon>Eukaryota</taxon>
        <taxon>Metazoa</taxon>
        <taxon>Ecdysozoa</taxon>
        <taxon>Arthropoda</taxon>
        <taxon>Hexapoda</taxon>
        <taxon>Insecta</taxon>
        <taxon>Pterygota</taxon>
        <taxon>Neoptera</taxon>
        <taxon>Endopterygota</taxon>
        <taxon>Coleoptera</taxon>
        <taxon>Polyphaga</taxon>
        <taxon>Cucujiformia</taxon>
        <taxon>Chrysomeloidea</taxon>
        <taxon>Chrysomelidae</taxon>
        <taxon>Bruchinae</taxon>
        <taxon>Bruchini</taxon>
        <taxon>Callosobruchus</taxon>
    </lineage>
</organism>
<dbReference type="SMART" id="SM00248">
    <property type="entry name" value="ANK"/>
    <property type="match status" value="5"/>
</dbReference>
<reference evidence="10 11" key="1">
    <citation type="submission" date="2019-01" db="EMBL/GenBank/DDBJ databases">
        <authorList>
            <person name="Sayadi A."/>
        </authorList>
    </citation>
    <scope>NUCLEOTIDE SEQUENCE [LARGE SCALE GENOMIC DNA]</scope>
</reference>
<dbReference type="PANTHER" id="PTHR24161:SF85">
    <property type="entry name" value="PALMITOYLTRANSFERASE HIP14"/>
    <property type="match status" value="1"/>
</dbReference>
<feature type="repeat" description="ANK" evidence="7">
    <location>
        <begin position="140"/>
        <end position="172"/>
    </location>
</feature>
<dbReference type="Pfam" id="PF01529">
    <property type="entry name" value="DHHC"/>
    <property type="match status" value="1"/>
</dbReference>
<feature type="transmembrane region" description="Helical" evidence="8">
    <location>
        <begin position="345"/>
        <end position="365"/>
    </location>
</feature>
<name>A0A653DT33_CALMS</name>
<feature type="transmembrane region" description="Helical" evidence="8">
    <location>
        <begin position="420"/>
        <end position="439"/>
    </location>
</feature>
<keyword evidence="2 8" id="KW-0812">Transmembrane</keyword>
<evidence type="ECO:0000256" key="2">
    <source>
        <dbReference type="ARBA" id="ARBA00022692"/>
    </source>
</evidence>
<comment type="subcellular location">
    <subcellularLocation>
        <location evidence="1">Membrane</location>
        <topology evidence="1">Multi-pass membrane protein</topology>
    </subcellularLocation>
</comment>
<dbReference type="Gene3D" id="1.25.40.20">
    <property type="entry name" value="Ankyrin repeat-containing domain"/>
    <property type="match status" value="1"/>
</dbReference>
<evidence type="ECO:0000313" key="11">
    <source>
        <dbReference type="Proteomes" id="UP000410492"/>
    </source>
</evidence>
<keyword evidence="8" id="KW-0808">Transferase</keyword>
<evidence type="ECO:0000256" key="8">
    <source>
        <dbReference type="RuleBase" id="RU079119"/>
    </source>
</evidence>
<comment type="domain">
    <text evidence="8">The DHHC domain is required for palmitoyltransferase activity.</text>
</comment>
<dbReference type="AlphaFoldDB" id="A0A653DT33"/>
<dbReference type="EC" id="2.3.1.225" evidence="8"/>
<keyword evidence="6 8" id="KW-0472">Membrane</keyword>
<evidence type="ECO:0000313" key="10">
    <source>
        <dbReference type="EMBL" id="VEN63379.1"/>
    </source>
</evidence>
<dbReference type="PANTHER" id="PTHR24161">
    <property type="entry name" value="ANK_REP_REGION DOMAIN-CONTAINING PROTEIN-RELATED"/>
    <property type="match status" value="1"/>
</dbReference>
<dbReference type="InterPro" id="IPR001594">
    <property type="entry name" value="Palmitoyltrfase_DHHC"/>
</dbReference>
<dbReference type="PROSITE" id="PS50216">
    <property type="entry name" value="DHHC"/>
    <property type="match status" value="1"/>
</dbReference>
<feature type="transmembrane region" description="Helical" evidence="8">
    <location>
        <begin position="468"/>
        <end position="488"/>
    </location>
</feature>
<gene>
    <name evidence="10" type="ORF">CALMAC_LOCUS20209</name>
</gene>
<keyword evidence="8" id="KW-0012">Acyltransferase</keyword>
<evidence type="ECO:0000256" key="1">
    <source>
        <dbReference type="ARBA" id="ARBA00004141"/>
    </source>
</evidence>
<evidence type="ECO:0000256" key="3">
    <source>
        <dbReference type="ARBA" id="ARBA00022737"/>
    </source>
</evidence>
<feature type="transmembrane region" description="Helical" evidence="8">
    <location>
        <begin position="315"/>
        <end position="333"/>
    </location>
</feature>
<dbReference type="OrthoDB" id="6781668at2759"/>
<accession>A0A653DT33</accession>
<dbReference type="PROSITE" id="PS50297">
    <property type="entry name" value="ANK_REP_REGION"/>
    <property type="match status" value="2"/>
</dbReference>
<dbReference type="InterPro" id="IPR002110">
    <property type="entry name" value="Ankyrin_rpt"/>
</dbReference>
<comment type="similarity">
    <text evidence="8">Belongs to the DHHC palmitoyltransferase family.</text>
</comment>
<dbReference type="PROSITE" id="PS50088">
    <property type="entry name" value="ANK_REPEAT"/>
    <property type="match status" value="4"/>
</dbReference>
<dbReference type="EMBL" id="CAACVG010014576">
    <property type="protein sequence ID" value="VEN63379.1"/>
    <property type="molecule type" value="Genomic_DNA"/>
</dbReference>
<keyword evidence="3" id="KW-0677">Repeat</keyword>
<sequence>MYQNACGAAAATAGGCVETEKECHGLISKEPLVPTVEHDYSGFDIVKATQYGAFSRVKELVEAGYNVNERDAENVTLLHWAAINNRKEIMGYFIEKGAEVDAIGGELNATPLHWATRQGHLEAAVILMNSGADPDLRDAEGCACIHLAAQFGHTALVAYFVARGVNPDCTDRAGMTPLMWAVWKICSLDPTRLLITLGASPNLTDQQGNSALHWAILARNTTAISTLILQGHASLNIPNHRGDTPLSMLQTHLGALWMSPKVVDVVKEQTFASNNARNFLNKVLKDKRMRWWCMVGTPFMAFYAAGAILDTDQIILIKIFLLVCLYIVIHYTGQILYDDRLMVALTLFFLCSSTLLWYCFLNSWLGDPGGFEPSSFCSACLVRRPVRSKHCAVCNRCVARFDHHCPWVANCIGAKNHKHFIGFLAALILMCSEMLYGSYKYWQNESNCHAPTDDIWQKVVTIGRCNTWVAWVSINAFFHCIWVSMLLVCQLYQISCLGMTTNERMNKGRYAHFIMNGGKSPFTKGKFRNLTEFFECSCFGLYKPELKDWLTSYDLEKNVEHQPLLRHKDNYQFV</sequence>
<dbReference type="Pfam" id="PF12796">
    <property type="entry name" value="Ank_2"/>
    <property type="match status" value="1"/>
</dbReference>
<feature type="repeat" description="ANK" evidence="7">
    <location>
        <begin position="107"/>
        <end position="139"/>
    </location>
</feature>
<evidence type="ECO:0000256" key="4">
    <source>
        <dbReference type="ARBA" id="ARBA00022989"/>
    </source>
</evidence>
<proteinExistence type="inferred from homology"/>
<dbReference type="Pfam" id="PF00023">
    <property type="entry name" value="Ank"/>
    <property type="match status" value="1"/>
</dbReference>
<dbReference type="Pfam" id="PF13637">
    <property type="entry name" value="Ank_4"/>
    <property type="match status" value="1"/>
</dbReference>
<dbReference type="SUPFAM" id="SSF48403">
    <property type="entry name" value="Ankyrin repeat"/>
    <property type="match status" value="1"/>
</dbReference>
<dbReference type="GO" id="GO:0016020">
    <property type="term" value="C:membrane"/>
    <property type="evidence" value="ECO:0007669"/>
    <property type="project" value="UniProtKB-SubCell"/>
</dbReference>
<protein>
    <recommendedName>
        <fullName evidence="8">Palmitoyltransferase</fullName>
        <ecNumber evidence="8">2.3.1.225</ecNumber>
    </recommendedName>
</protein>
<feature type="domain" description="Palmitoyltransferase DHHC" evidence="9">
    <location>
        <begin position="372"/>
        <end position="507"/>
    </location>
</feature>
<dbReference type="GO" id="GO:0019706">
    <property type="term" value="F:protein-cysteine S-palmitoyltransferase activity"/>
    <property type="evidence" value="ECO:0007669"/>
    <property type="project" value="UniProtKB-EC"/>
</dbReference>